<keyword evidence="2" id="KW-1185">Reference proteome</keyword>
<dbReference type="EMBL" id="AWSJ01000264">
    <property type="protein sequence ID" value="ERI07583.1"/>
    <property type="molecule type" value="Genomic_DNA"/>
</dbReference>
<evidence type="ECO:0000313" key="1">
    <source>
        <dbReference type="EMBL" id="ERI07583.1"/>
    </source>
</evidence>
<dbReference type="eggNOG" id="ENOG50333EB">
    <property type="taxonomic scope" value="Bacteria"/>
</dbReference>
<proteinExistence type="predicted"/>
<name>U1WZ83_ANEAE</name>
<protein>
    <submittedName>
        <fullName evidence="1">Uncharacterized protein</fullName>
    </submittedName>
</protein>
<dbReference type="AlphaFoldDB" id="U1WZ83"/>
<dbReference type="PATRIC" id="fig|649747.3.peg.3962"/>
<comment type="caution">
    <text evidence="1">The sequence shown here is derived from an EMBL/GenBank/DDBJ whole genome shotgun (WGS) entry which is preliminary data.</text>
</comment>
<dbReference type="HOGENOM" id="CLU_1264795_0_0_9"/>
<reference evidence="1 2" key="1">
    <citation type="submission" date="2013-08" db="EMBL/GenBank/DDBJ databases">
        <authorList>
            <person name="Weinstock G."/>
            <person name="Sodergren E."/>
            <person name="Wylie T."/>
            <person name="Fulton L."/>
            <person name="Fulton R."/>
            <person name="Fronick C."/>
            <person name="O'Laughlin M."/>
            <person name="Godfrey J."/>
            <person name="Miner T."/>
            <person name="Herter B."/>
            <person name="Appelbaum E."/>
            <person name="Cordes M."/>
            <person name="Lek S."/>
            <person name="Wollam A."/>
            <person name="Pepin K.H."/>
            <person name="Palsikar V.B."/>
            <person name="Mitreva M."/>
            <person name="Wilson R.K."/>
        </authorList>
    </citation>
    <scope>NUCLEOTIDE SEQUENCE [LARGE SCALE GENOMIC DNA]</scope>
    <source>
        <strain evidence="1 2">ATCC 12856</strain>
    </source>
</reference>
<gene>
    <name evidence="1" type="ORF">HMPREF0083_04373</name>
</gene>
<sequence>MYKEGEEMKINEDFIKNLELLNDEIDKIREYMTIEICTINELDEAQIGYGIDSEGNSLIKGEASWDEDWIVIGRETMCGDPIIADAAEAGYSISILMHDMESWEGGSYLAESISEFLKHLQYIGIFIEQNGTSIRKRDIENLVKTISEKDSYTDGDSWELLLQPLFTIAKQYEDEMKAKIAHMLEQGLKMSVISERVNMPTKEVYEYMKVLKRQGEKRWT</sequence>
<accession>U1WZ83</accession>
<evidence type="ECO:0000313" key="2">
    <source>
        <dbReference type="Proteomes" id="UP000016511"/>
    </source>
</evidence>
<dbReference type="STRING" id="649747.HMPREF0083_04373"/>
<dbReference type="Proteomes" id="UP000016511">
    <property type="component" value="Unassembled WGS sequence"/>
</dbReference>
<organism evidence="1 2">
    <name type="scientific">Aneurinibacillus aneurinilyticus ATCC 12856</name>
    <dbReference type="NCBI Taxonomy" id="649747"/>
    <lineage>
        <taxon>Bacteria</taxon>
        <taxon>Bacillati</taxon>
        <taxon>Bacillota</taxon>
        <taxon>Bacilli</taxon>
        <taxon>Bacillales</taxon>
        <taxon>Paenibacillaceae</taxon>
        <taxon>Aneurinibacillus group</taxon>
        <taxon>Aneurinibacillus</taxon>
    </lineage>
</organism>